<dbReference type="EMBL" id="MU842823">
    <property type="protein sequence ID" value="KAK2033262.1"/>
    <property type="molecule type" value="Genomic_DNA"/>
</dbReference>
<organism evidence="2 3">
    <name type="scientific">Colletotrichum zoysiae</name>
    <dbReference type="NCBI Taxonomy" id="1216348"/>
    <lineage>
        <taxon>Eukaryota</taxon>
        <taxon>Fungi</taxon>
        <taxon>Dikarya</taxon>
        <taxon>Ascomycota</taxon>
        <taxon>Pezizomycotina</taxon>
        <taxon>Sordariomycetes</taxon>
        <taxon>Hypocreomycetidae</taxon>
        <taxon>Glomerellales</taxon>
        <taxon>Glomerellaceae</taxon>
        <taxon>Colletotrichum</taxon>
        <taxon>Colletotrichum graminicola species complex</taxon>
    </lineage>
</organism>
<comment type="caution">
    <text evidence="2">The sequence shown here is derived from an EMBL/GenBank/DDBJ whole genome shotgun (WGS) entry which is preliminary data.</text>
</comment>
<gene>
    <name evidence="2" type="ORF">LX32DRAFT_102647</name>
</gene>
<dbReference type="Proteomes" id="UP001232148">
    <property type="component" value="Unassembled WGS sequence"/>
</dbReference>
<protein>
    <submittedName>
        <fullName evidence="2">Uncharacterized protein</fullName>
    </submittedName>
</protein>
<accession>A0AAD9HS42</accession>
<evidence type="ECO:0000256" key="1">
    <source>
        <dbReference type="SAM" id="MobiDB-lite"/>
    </source>
</evidence>
<feature type="compositionally biased region" description="Polar residues" evidence="1">
    <location>
        <begin position="46"/>
        <end position="60"/>
    </location>
</feature>
<reference evidence="2" key="1">
    <citation type="submission" date="2021-06" db="EMBL/GenBank/DDBJ databases">
        <title>Comparative genomics, transcriptomics and evolutionary studies reveal genomic signatures of adaptation to plant cell wall in hemibiotrophic fungi.</title>
        <authorList>
            <consortium name="DOE Joint Genome Institute"/>
            <person name="Baroncelli R."/>
            <person name="Diaz J.F."/>
            <person name="Benocci T."/>
            <person name="Peng M."/>
            <person name="Battaglia E."/>
            <person name="Haridas S."/>
            <person name="Andreopoulos W."/>
            <person name="Labutti K."/>
            <person name="Pangilinan J."/>
            <person name="Floch G.L."/>
            <person name="Makela M.R."/>
            <person name="Henrissat B."/>
            <person name="Grigoriev I.V."/>
            <person name="Crouch J.A."/>
            <person name="De Vries R.P."/>
            <person name="Sukno S.A."/>
            <person name="Thon M.R."/>
        </authorList>
    </citation>
    <scope>NUCLEOTIDE SEQUENCE</scope>
    <source>
        <strain evidence="2">MAFF235873</strain>
    </source>
</reference>
<evidence type="ECO:0000313" key="3">
    <source>
        <dbReference type="Proteomes" id="UP001232148"/>
    </source>
</evidence>
<dbReference type="AlphaFoldDB" id="A0AAD9HS42"/>
<feature type="region of interest" description="Disordered" evidence="1">
    <location>
        <begin position="42"/>
        <end position="70"/>
    </location>
</feature>
<keyword evidence="3" id="KW-1185">Reference proteome</keyword>
<name>A0AAD9HS42_9PEZI</name>
<evidence type="ECO:0000313" key="2">
    <source>
        <dbReference type="EMBL" id="KAK2033262.1"/>
    </source>
</evidence>
<proteinExistence type="predicted"/>
<sequence length="149" mass="15602">MPSRAEGGALMGRYILPSFMIFPRTTSSSALHMSRIFSEATRATAGGSNQQRSENRTPPSQRALGPIPPRTRLATSTVTFTVMVVLRRSHVGHGAGAAVLFKAEEHLTPHGCVERETVCVCVCVMEGRPAGAAVAVGAAKPATASQNSG</sequence>